<keyword evidence="1" id="KW-0732">Signal</keyword>
<dbReference type="GeneID" id="34561838"/>
<sequence>MLLQPTQIVALALGLLSATAVAAPAEQLEARQQQPKEVGACYDTQFACDFQGCFADFGCDQISGGTAWCCRNG</sequence>
<dbReference type="EMBL" id="MJBS01000075">
    <property type="protein sequence ID" value="OHE96005.1"/>
    <property type="molecule type" value="Genomic_DNA"/>
</dbReference>
<dbReference type="Proteomes" id="UP000176998">
    <property type="component" value="Unassembled WGS sequence"/>
</dbReference>
<dbReference type="AlphaFoldDB" id="A0A1G4B3V5"/>
<feature type="signal peptide" evidence="1">
    <location>
        <begin position="1"/>
        <end position="22"/>
    </location>
</feature>
<keyword evidence="3" id="KW-1185">Reference proteome</keyword>
<name>A0A1G4B3V5_9PEZI</name>
<gene>
    <name evidence="2" type="ORF">CORC01_08698</name>
</gene>
<proteinExistence type="predicted"/>
<evidence type="ECO:0000256" key="1">
    <source>
        <dbReference type="SAM" id="SignalP"/>
    </source>
</evidence>
<reference evidence="2 3" key="1">
    <citation type="submission" date="2016-09" db="EMBL/GenBank/DDBJ databases">
        <authorList>
            <person name="Capua I."/>
            <person name="De Benedictis P."/>
            <person name="Joannis T."/>
            <person name="Lombin L.H."/>
            <person name="Cattoli G."/>
        </authorList>
    </citation>
    <scope>NUCLEOTIDE SEQUENCE [LARGE SCALE GENOMIC DNA]</scope>
    <source>
        <strain evidence="2 3">IMI 309357</strain>
    </source>
</reference>
<evidence type="ECO:0000313" key="2">
    <source>
        <dbReference type="EMBL" id="OHE96005.1"/>
    </source>
</evidence>
<evidence type="ECO:0000313" key="3">
    <source>
        <dbReference type="Proteomes" id="UP000176998"/>
    </source>
</evidence>
<dbReference type="RefSeq" id="XP_022473166.1">
    <property type="nucleotide sequence ID" value="XM_022620328.1"/>
</dbReference>
<feature type="chain" id="PRO_5009602438" evidence="1">
    <location>
        <begin position="23"/>
        <end position="73"/>
    </location>
</feature>
<dbReference type="OrthoDB" id="5221965at2759"/>
<accession>A0A1G4B3V5</accession>
<protein>
    <submittedName>
        <fullName evidence="2">Uncharacterized protein</fullName>
    </submittedName>
</protein>
<comment type="caution">
    <text evidence="2">The sequence shown here is derived from an EMBL/GenBank/DDBJ whole genome shotgun (WGS) entry which is preliminary data.</text>
</comment>
<organism evidence="2 3">
    <name type="scientific">Colletotrichum orchidophilum</name>
    <dbReference type="NCBI Taxonomy" id="1209926"/>
    <lineage>
        <taxon>Eukaryota</taxon>
        <taxon>Fungi</taxon>
        <taxon>Dikarya</taxon>
        <taxon>Ascomycota</taxon>
        <taxon>Pezizomycotina</taxon>
        <taxon>Sordariomycetes</taxon>
        <taxon>Hypocreomycetidae</taxon>
        <taxon>Glomerellales</taxon>
        <taxon>Glomerellaceae</taxon>
        <taxon>Colletotrichum</taxon>
    </lineage>
</organism>